<feature type="transmembrane region" description="Helical" evidence="1">
    <location>
        <begin position="67"/>
        <end position="85"/>
    </location>
</feature>
<organism evidence="2 3">
    <name type="scientific">Panagrolaimus davidi</name>
    <dbReference type="NCBI Taxonomy" id="227884"/>
    <lineage>
        <taxon>Eukaryota</taxon>
        <taxon>Metazoa</taxon>
        <taxon>Ecdysozoa</taxon>
        <taxon>Nematoda</taxon>
        <taxon>Chromadorea</taxon>
        <taxon>Rhabditida</taxon>
        <taxon>Tylenchina</taxon>
        <taxon>Panagrolaimomorpha</taxon>
        <taxon>Panagrolaimoidea</taxon>
        <taxon>Panagrolaimidae</taxon>
        <taxon>Panagrolaimus</taxon>
    </lineage>
</organism>
<evidence type="ECO:0000313" key="2">
    <source>
        <dbReference type="Proteomes" id="UP000887578"/>
    </source>
</evidence>
<feature type="transmembrane region" description="Helical" evidence="1">
    <location>
        <begin position="31"/>
        <end position="55"/>
    </location>
</feature>
<dbReference type="AlphaFoldDB" id="A0A914PB90"/>
<dbReference type="Proteomes" id="UP000887578">
    <property type="component" value="Unplaced"/>
</dbReference>
<keyword evidence="2" id="KW-1185">Reference proteome</keyword>
<proteinExistence type="predicted"/>
<name>A0A914PB90_9BILA</name>
<evidence type="ECO:0000313" key="3">
    <source>
        <dbReference type="WBParaSite" id="PDA_v2.g11980.t1"/>
    </source>
</evidence>
<keyword evidence="1" id="KW-0812">Transmembrane</keyword>
<accession>A0A914PB90</accession>
<dbReference type="WBParaSite" id="PDA_v2.g11980.t1">
    <property type="protein sequence ID" value="PDA_v2.g11980.t1"/>
    <property type="gene ID" value="PDA_v2.g11980"/>
</dbReference>
<evidence type="ECO:0000256" key="1">
    <source>
        <dbReference type="SAM" id="Phobius"/>
    </source>
</evidence>
<keyword evidence="1" id="KW-1133">Transmembrane helix</keyword>
<keyword evidence="1" id="KW-0472">Membrane</keyword>
<sequence>MLECESSNGRMFIRISAPWFPTYRYYPCFGIWLYLIALTTVYCGMFVQPLFRYFLIVRNTTLTSTKTWMLHFLTIFTAALLSAEYSSSYCRNEEDLTFNSILSNINPWKFEESLNSFRSRDLVKPRFPC</sequence>
<reference evidence="3" key="1">
    <citation type="submission" date="2022-11" db="UniProtKB">
        <authorList>
            <consortium name="WormBaseParasite"/>
        </authorList>
    </citation>
    <scope>IDENTIFICATION</scope>
</reference>
<protein>
    <submittedName>
        <fullName evidence="3">Uncharacterized protein</fullName>
    </submittedName>
</protein>